<gene>
    <name evidence="2" type="ORF">EVAR_99038_1</name>
</gene>
<sequence>MLRGTTGRPRRRPRTRGPTGTLEPVTDRRRRNSAEQRQLRVEKKKRYAQSNAFHPGRINAPTVSEVVAVFVTNDGTPPSNIDFVMYSKRTGVLSKISYLNPHSDPMCYPLLFPCGDSGWTVAIQSSLATSIFVIGFKAAHSRAPVSTASVLLGDARDMTSHLYCANSAAKC</sequence>
<keyword evidence="3" id="KW-1185">Reference proteome</keyword>
<comment type="caution">
    <text evidence="2">The sequence shown here is derived from an EMBL/GenBank/DDBJ whole genome shotgun (WGS) entry which is preliminary data.</text>
</comment>
<evidence type="ECO:0000313" key="2">
    <source>
        <dbReference type="EMBL" id="GBP68362.1"/>
    </source>
</evidence>
<protein>
    <submittedName>
        <fullName evidence="2">Uncharacterized protein</fullName>
    </submittedName>
</protein>
<feature type="compositionally biased region" description="Basic and acidic residues" evidence="1">
    <location>
        <begin position="32"/>
        <end position="41"/>
    </location>
</feature>
<organism evidence="2 3">
    <name type="scientific">Eumeta variegata</name>
    <name type="common">Bagworm moth</name>
    <name type="synonym">Eumeta japonica</name>
    <dbReference type="NCBI Taxonomy" id="151549"/>
    <lineage>
        <taxon>Eukaryota</taxon>
        <taxon>Metazoa</taxon>
        <taxon>Ecdysozoa</taxon>
        <taxon>Arthropoda</taxon>
        <taxon>Hexapoda</taxon>
        <taxon>Insecta</taxon>
        <taxon>Pterygota</taxon>
        <taxon>Neoptera</taxon>
        <taxon>Endopterygota</taxon>
        <taxon>Lepidoptera</taxon>
        <taxon>Glossata</taxon>
        <taxon>Ditrysia</taxon>
        <taxon>Tineoidea</taxon>
        <taxon>Psychidae</taxon>
        <taxon>Oiketicinae</taxon>
        <taxon>Eumeta</taxon>
    </lineage>
</organism>
<feature type="region of interest" description="Disordered" evidence="1">
    <location>
        <begin position="1"/>
        <end position="46"/>
    </location>
</feature>
<accession>A0A4C1Y0P1</accession>
<proteinExistence type="predicted"/>
<dbReference type="OrthoDB" id="7698527at2759"/>
<evidence type="ECO:0000313" key="3">
    <source>
        <dbReference type="Proteomes" id="UP000299102"/>
    </source>
</evidence>
<dbReference type="AlphaFoldDB" id="A0A4C1Y0P1"/>
<dbReference type="PANTHER" id="PTHR45786:SF74">
    <property type="entry name" value="ATP-DEPENDENT DNA HELICASE"/>
    <property type="match status" value="1"/>
</dbReference>
<dbReference type="PANTHER" id="PTHR45786">
    <property type="entry name" value="DNA BINDING PROTEIN-LIKE"/>
    <property type="match status" value="1"/>
</dbReference>
<reference evidence="2 3" key="1">
    <citation type="journal article" date="2019" name="Commun. Biol.">
        <title>The bagworm genome reveals a unique fibroin gene that provides high tensile strength.</title>
        <authorList>
            <person name="Kono N."/>
            <person name="Nakamura H."/>
            <person name="Ohtoshi R."/>
            <person name="Tomita M."/>
            <person name="Numata K."/>
            <person name="Arakawa K."/>
        </authorList>
    </citation>
    <scope>NUCLEOTIDE SEQUENCE [LARGE SCALE GENOMIC DNA]</scope>
</reference>
<name>A0A4C1Y0P1_EUMVA</name>
<evidence type="ECO:0000256" key="1">
    <source>
        <dbReference type="SAM" id="MobiDB-lite"/>
    </source>
</evidence>
<dbReference type="Proteomes" id="UP000299102">
    <property type="component" value="Unassembled WGS sequence"/>
</dbReference>
<dbReference type="EMBL" id="BGZK01001009">
    <property type="protein sequence ID" value="GBP68362.1"/>
    <property type="molecule type" value="Genomic_DNA"/>
</dbReference>